<feature type="repeat" description="WD" evidence="3">
    <location>
        <begin position="575"/>
        <end position="609"/>
    </location>
</feature>
<dbReference type="InterPro" id="IPR015943">
    <property type="entry name" value="WD40/YVTN_repeat-like_dom_sf"/>
</dbReference>
<feature type="repeat" description="WD" evidence="3">
    <location>
        <begin position="476"/>
        <end position="517"/>
    </location>
</feature>
<dbReference type="InterPro" id="IPR020472">
    <property type="entry name" value="WD40_PAC1"/>
</dbReference>
<dbReference type="PROSITE" id="PS50294">
    <property type="entry name" value="WD_REPEATS_REGION"/>
    <property type="match status" value="6"/>
</dbReference>
<feature type="binding site" evidence="4">
    <location>
        <position position="65"/>
    </location>
    <ligand>
        <name>ATP</name>
        <dbReference type="ChEBI" id="CHEBI:30616"/>
    </ligand>
</feature>
<dbReference type="AlphaFoldDB" id="A0A1Z4LMR7"/>
<evidence type="ECO:0000256" key="4">
    <source>
        <dbReference type="PROSITE-ProRule" id="PRU10141"/>
    </source>
</evidence>
<dbReference type="PROSITE" id="PS50011">
    <property type="entry name" value="PROTEIN_KINASE_DOM"/>
    <property type="match status" value="1"/>
</dbReference>
<dbReference type="PANTHER" id="PTHR19879">
    <property type="entry name" value="TRANSCRIPTION INITIATION FACTOR TFIID"/>
    <property type="match status" value="1"/>
</dbReference>
<dbReference type="SMART" id="SM00220">
    <property type="entry name" value="S_TKc"/>
    <property type="match status" value="1"/>
</dbReference>
<evidence type="ECO:0000313" key="7">
    <source>
        <dbReference type="Proteomes" id="UP000218418"/>
    </source>
</evidence>
<accession>A0A1Z4LMR7</accession>
<dbReference type="InterPro" id="IPR019775">
    <property type="entry name" value="WD40_repeat_CS"/>
</dbReference>
<keyword evidence="4" id="KW-0067">ATP-binding</keyword>
<dbReference type="Proteomes" id="UP000218418">
    <property type="component" value="Chromosome"/>
</dbReference>
<feature type="repeat" description="WD" evidence="3">
    <location>
        <begin position="524"/>
        <end position="558"/>
    </location>
</feature>
<keyword evidence="6" id="KW-0808">Transferase</keyword>
<dbReference type="Pfam" id="PF00069">
    <property type="entry name" value="Pkinase"/>
    <property type="match status" value="1"/>
</dbReference>
<keyword evidence="6" id="KW-0418">Kinase</keyword>
<organism evidence="6 7">
    <name type="scientific">Calothrix parasitica NIES-267</name>
    <dbReference type="NCBI Taxonomy" id="1973488"/>
    <lineage>
        <taxon>Bacteria</taxon>
        <taxon>Bacillati</taxon>
        <taxon>Cyanobacteriota</taxon>
        <taxon>Cyanophyceae</taxon>
        <taxon>Nostocales</taxon>
        <taxon>Calotrichaceae</taxon>
        <taxon>Calothrix</taxon>
    </lineage>
</organism>
<dbReference type="PANTHER" id="PTHR19879:SF9">
    <property type="entry name" value="TRANSCRIPTION INITIATION FACTOR TFIID SUBUNIT 5"/>
    <property type="match status" value="1"/>
</dbReference>
<dbReference type="PROSITE" id="PS00107">
    <property type="entry name" value="PROTEIN_KINASE_ATP"/>
    <property type="match status" value="1"/>
</dbReference>
<dbReference type="PRINTS" id="PR00320">
    <property type="entry name" value="GPROTEINBRPT"/>
</dbReference>
<dbReference type="InterPro" id="IPR011009">
    <property type="entry name" value="Kinase-like_dom_sf"/>
</dbReference>
<evidence type="ECO:0000256" key="1">
    <source>
        <dbReference type="ARBA" id="ARBA00022574"/>
    </source>
</evidence>
<dbReference type="InterPro" id="IPR000719">
    <property type="entry name" value="Prot_kinase_dom"/>
</dbReference>
<dbReference type="NCBIfam" id="NF045510">
    <property type="entry name" value="4Cys_prefix_kin"/>
    <property type="match status" value="1"/>
</dbReference>
<feature type="repeat" description="WD" evidence="3">
    <location>
        <begin position="351"/>
        <end position="392"/>
    </location>
</feature>
<reference evidence="6 7" key="1">
    <citation type="submission" date="2017-06" db="EMBL/GenBank/DDBJ databases">
        <title>Genome sequencing of cyanobaciteial culture collection at National Institute for Environmental Studies (NIES).</title>
        <authorList>
            <person name="Hirose Y."/>
            <person name="Shimura Y."/>
            <person name="Fujisawa T."/>
            <person name="Nakamura Y."/>
            <person name="Kawachi M."/>
        </authorList>
    </citation>
    <scope>NUCLEOTIDE SEQUENCE [LARGE SCALE GENOMIC DNA]</scope>
    <source>
        <strain evidence="6 7">NIES-267</strain>
    </source>
</reference>
<keyword evidence="7" id="KW-1185">Reference proteome</keyword>
<dbReference type="SUPFAM" id="SSF56112">
    <property type="entry name" value="Protein kinase-like (PK-like)"/>
    <property type="match status" value="1"/>
</dbReference>
<gene>
    <name evidence="6" type="ORF">NIES267_20110</name>
</gene>
<keyword evidence="1 3" id="KW-0853">WD repeat</keyword>
<dbReference type="SMART" id="SM00320">
    <property type="entry name" value="WD40"/>
    <property type="match status" value="7"/>
</dbReference>
<name>A0A1Z4LMR7_9CYAN</name>
<dbReference type="InterPro" id="IPR036322">
    <property type="entry name" value="WD40_repeat_dom_sf"/>
</dbReference>
<feature type="repeat" description="WD" evidence="3">
    <location>
        <begin position="610"/>
        <end position="644"/>
    </location>
</feature>
<dbReference type="CDD" id="cd00200">
    <property type="entry name" value="WD40"/>
    <property type="match status" value="1"/>
</dbReference>
<keyword evidence="2" id="KW-0677">Repeat</keyword>
<evidence type="ECO:0000256" key="3">
    <source>
        <dbReference type="PROSITE-ProRule" id="PRU00221"/>
    </source>
</evidence>
<dbReference type="InterPro" id="IPR017441">
    <property type="entry name" value="Protein_kinase_ATP_BS"/>
</dbReference>
<feature type="domain" description="Protein kinase" evidence="5">
    <location>
        <begin position="34"/>
        <end position="296"/>
    </location>
</feature>
<dbReference type="EMBL" id="AP018227">
    <property type="protein sequence ID" value="BAY82530.1"/>
    <property type="molecule type" value="Genomic_DNA"/>
</dbReference>
<dbReference type="Gene3D" id="1.10.510.10">
    <property type="entry name" value="Transferase(Phosphotransferase) domain 1"/>
    <property type="match status" value="1"/>
</dbReference>
<dbReference type="CDD" id="cd14014">
    <property type="entry name" value="STKc_PknB_like"/>
    <property type="match status" value="1"/>
</dbReference>
<proteinExistence type="predicted"/>
<dbReference type="Gene3D" id="3.30.200.20">
    <property type="entry name" value="Phosphorylase Kinase, domain 1"/>
    <property type="match status" value="1"/>
</dbReference>
<dbReference type="PROSITE" id="PS50082">
    <property type="entry name" value="WD_REPEATS_2"/>
    <property type="match status" value="6"/>
</dbReference>
<dbReference type="GO" id="GO:0004674">
    <property type="term" value="F:protein serine/threonine kinase activity"/>
    <property type="evidence" value="ECO:0007669"/>
    <property type="project" value="UniProtKB-KW"/>
</dbReference>
<sequence length="644" mass="71324">MSYCLNPHCQKPQNQNNIKSCLTCGTTLLLKQRYRAIKPIGQGGFGRTLLAVDESKPLKPPCVIKQFLLISQGIDNTQKAAELFEQEALRLDVLGKHNQIPNLLDYLIQEEHQYLVQEYIDGYDLAEILKEQGTFKEDQIWELLNSLLPVLEFIHSRDVIHRDIKPENIIRSRNGKLFLVDFGAAKVVTGTAILQTGTSIGTPEFVAPEQSRGKAIYSSDLYSLGTTCIYLLTGVSPFELFDISEYTWVWRQYLLDNSVSDKLGNILDKLIENATSRRYQSAGEVLKIINSLQTIYADRNQSKNNQLSIQNSHKKIVSAESQQPLNSQNSEIANLPTKHKLSLAWKCIDTLHHHAASISSVAISPNSKILASGSSYCAIKLWDINNNKIIRTICFDHPINTVAFSPNGLIIASGDSANNIILLNPDSSIKIKAHTGLFSGVKSLCFSSDGKIIVSGGGDATVKLWDVKTRNIIRNLKAHRKSVNSVAVSANGRFIASGSTDNKVIIWSLKTGKIINTLDTGSKVNSIAFSPDAEMIATGGEGYNIKLWEVITRQEICTLDSMHWVKKGVYSEISVKSITFSPNGEILATSSYNNDIKLWDVNTKEEICTLTGHSGKVNSLVFSPDGQTLFSGSDDNTIKIWQYK</sequence>
<keyword evidence="4" id="KW-0547">Nucleotide-binding</keyword>
<keyword evidence="6" id="KW-0723">Serine/threonine-protein kinase</keyword>
<feature type="repeat" description="WD" evidence="3">
    <location>
        <begin position="434"/>
        <end position="475"/>
    </location>
</feature>
<evidence type="ECO:0000259" key="5">
    <source>
        <dbReference type="PROSITE" id="PS50011"/>
    </source>
</evidence>
<dbReference type="Gene3D" id="2.130.10.10">
    <property type="entry name" value="YVTN repeat-like/Quinoprotein amine dehydrogenase"/>
    <property type="match status" value="3"/>
</dbReference>
<dbReference type="PROSITE" id="PS00678">
    <property type="entry name" value="WD_REPEATS_1"/>
    <property type="match status" value="2"/>
</dbReference>
<evidence type="ECO:0000313" key="6">
    <source>
        <dbReference type="EMBL" id="BAY82530.1"/>
    </source>
</evidence>
<evidence type="ECO:0000256" key="2">
    <source>
        <dbReference type="ARBA" id="ARBA00022737"/>
    </source>
</evidence>
<dbReference type="OrthoDB" id="494465at2"/>
<dbReference type="SUPFAM" id="SSF50978">
    <property type="entry name" value="WD40 repeat-like"/>
    <property type="match status" value="1"/>
</dbReference>
<protein>
    <submittedName>
        <fullName evidence="6">WD-40 repeat-containing serine/threonine protein kinase</fullName>
    </submittedName>
</protein>
<dbReference type="InterPro" id="IPR001680">
    <property type="entry name" value="WD40_rpt"/>
</dbReference>
<dbReference type="Pfam" id="PF00400">
    <property type="entry name" value="WD40"/>
    <property type="match status" value="7"/>
</dbReference>
<dbReference type="GO" id="GO:0005524">
    <property type="term" value="F:ATP binding"/>
    <property type="evidence" value="ECO:0007669"/>
    <property type="project" value="UniProtKB-UniRule"/>
</dbReference>